<dbReference type="GO" id="GO:0005737">
    <property type="term" value="C:cytoplasm"/>
    <property type="evidence" value="ECO:0007669"/>
    <property type="project" value="TreeGrafter"/>
</dbReference>
<accession>A0A376B6I9</accession>
<dbReference type="VEuPathDB" id="FungiDB:SCODWIG_02023"/>
<reference evidence="3" key="1">
    <citation type="submission" date="2018-06" db="EMBL/GenBank/DDBJ databases">
        <authorList>
            <person name="Guldener U."/>
        </authorList>
    </citation>
    <scope>NUCLEOTIDE SEQUENCE [LARGE SCALE GENOMIC DNA]</scope>
    <source>
        <strain evidence="3">UTAD17</strain>
    </source>
</reference>
<name>A0A376B6I9_9ASCO</name>
<dbReference type="GO" id="GO:0000309">
    <property type="term" value="F:nicotinamide-nucleotide adenylyltransferase activity"/>
    <property type="evidence" value="ECO:0007669"/>
    <property type="project" value="TreeGrafter"/>
</dbReference>
<dbReference type="GO" id="GO:0005634">
    <property type="term" value="C:nucleus"/>
    <property type="evidence" value="ECO:0007669"/>
    <property type="project" value="TreeGrafter"/>
</dbReference>
<dbReference type="GO" id="GO:0016887">
    <property type="term" value="F:ATP hydrolysis activity"/>
    <property type="evidence" value="ECO:0007669"/>
    <property type="project" value="TreeGrafter"/>
</dbReference>
<dbReference type="Gene3D" id="3.40.50.620">
    <property type="entry name" value="HUPs"/>
    <property type="match status" value="1"/>
</dbReference>
<dbReference type="AlphaFoldDB" id="A0A376B6I9"/>
<dbReference type="InterPro" id="IPR014729">
    <property type="entry name" value="Rossmann-like_a/b/a_fold"/>
</dbReference>
<dbReference type="EMBL" id="UFAJ01000310">
    <property type="protein sequence ID" value="SSD60262.1"/>
    <property type="molecule type" value="Genomic_DNA"/>
</dbReference>
<dbReference type="PANTHER" id="PTHR31285:SF0">
    <property type="entry name" value="NICOTINAMIDE MONONUCLEOTIDE ADENYLYLTRANSFERASE"/>
    <property type="match status" value="1"/>
</dbReference>
<gene>
    <name evidence="2" type="ORF">SCODWIG_02023</name>
</gene>
<dbReference type="InterPro" id="IPR004821">
    <property type="entry name" value="Cyt_trans-like"/>
</dbReference>
<dbReference type="PANTHER" id="PTHR31285">
    <property type="entry name" value="NICOTINAMIDE MONONUCLEOTIDE ADENYLYLTRANSFERASE"/>
    <property type="match status" value="1"/>
</dbReference>
<sequence>MTIDCFQVISRFIHHSSATFFSVTGSRALFHQKLLLVLDSSYNPPHEGHFNLIKQALSHFRKNHTNSDGAIGVLLQLSVQNVDKSPKPASFDKRLEMMLLMAQDVEEQLNCTCFVSLSKCGKFIDKSKDIFKNFEQPSISINNNEKGFKIVYLLGFDTLVRLFDIKYYSPLSVEEALGNFMKSNELFCLTRSSSLDKDNEQVRWLENNKNIPLEWKNKITLHHNSDEKLSNISSSNIRALVVDGEIKSTQSLVSNRIFDYINKNPKLFTQ</sequence>
<evidence type="ECO:0000313" key="2">
    <source>
        <dbReference type="EMBL" id="SSD60262.1"/>
    </source>
</evidence>
<evidence type="ECO:0000259" key="1">
    <source>
        <dbReference type="Pfam" id="PF01467"/>
    </source>
</evidence>
<proteinExistence type="predicted"/>
<evidence type="ECO:0000313" key="3">
    <source>
        <dbReference type="Proteomes" id="UP000262825"/>
    </source>
</evidence>
<dbReference type="Proteomes" id="UP000262825">
    <property type="component" value="Unassembled WGS sequence"/>
</dbReference>
<dbReference type="Pfam" id="PF01467">
    <property type="entry name" value="CTP_transf_like"/>
    <property type="match status" value="1"/>
</dbReference>
<organism evidence="2 3">
    <name type="scientific">Saccharomycodes ludwigii</name>
    <dbReference type="NCBI Taxonomy" id="36035"/>
    <lineage>
        <taxon>Eukaryota</taxon>
        <taxon>Fungi</taxon>
        <taxon>Dikarya</taxon>
        <taxon>Ascomycota</taxon>
        <taxon>Saccharomycotina</taxon>
        <taxon>Saccharomycetes</taxon>
        <taxon>Saccharomycodales</taxon>
        <taxon>Saccharomycodaceae</taxon>
        <taxon>Saccharomycodes</taxon>
    </lineage>
</organism>
<keyword evidence="3" id="KW-1185">Reference proteome</keyword>
<dbReference type="SUPFAM" id="SSF52374">
    <property type="entry name" value="Nucleotidylyl transferase"/>
    <property type="match status" value="1"/>
</dbReference>
<feature type="domain" description="Cytidyltransferase-like" evidence="1">
    <location>
        <begin position="39"/>
        <end position="238"/>
    </location>
</feature>
<protein>
    <submittedName>
        <fullName evidence="2">Related to Promoter of filamentation protein 1</fullName>
    </submittedName>
</protein>